<dbReference type="OrthoDB" id="10669563at2759"/>
<feature type="compositionally biased region" description="Polar residues" evidence="1">
    <location>
        <begin position="113"/>
        <end position="125"/>
    </location>
</feature>
<evidence type="ECO:0000313" key="3">
    <source>
        <dbReference type="Proteomes" id="UP000242525"/>
    </source>
</evidence>
<organism evidence="2 3">
    <name type="scientific">Geotrichum candidum</name>
    <name type="common">Oospora lactis</name>
    <name type="synonym">Dipodascus geotrichum</name>
    <dbReference type="NCBI Taxonomy" id="1173061"/>
    <lineage>
        <taxon>Eukaryota</taxon>
        <taxon>Fungi</taxon>
        <taxon>Dikarya</taxon>
        <taxon>Ascomycota</taxon>
        <taxon>Saccharomycotina</taxon>
        <taxon>Dipodascomycetes</taxon>
        <taxon>Dipodascales</taxon>
        <taxon>Dipodascaceae</taxon>
        <taxon>Geotrichum</taxon>
    </lineage>
</organism>
<proteinExistence type="predicted"/>
<feature type="region of interest" description="Disordered" evidence="1">
    <location>
        <begin position="91"/>
        <end position="134"/>
    </location>
</feature>
<feature type="region of interest" description="Disordered" evidence="1">
    <location>
        <begin position="162"/>
        <end position="233"/>
    </location>
</feature>
<sequence>MSSITKRPAEESIANSPKRAKTDLPAGFFDSDKSKAVAAVSNNEDDDEWARFQAELGDSTTAKAHGTKSVTKSRLDLLGLGSGEGTIVADAVLTKPSDTEASAQEQRGDRSSSNDPNTTKEANTTRSKKAEMDAYVEEEAADGLLAEFDIQEELHERLMKMKSLQSRAKQKLQSSRNDEACNIDEKQPKYETLNGNNSDVVNSLGVIGGDNDDDEDDDDDEDEDDNLWRKRTL</sequence>
<reference evidence="2" key="1">
    <citation type="submission" date="2014-03" db="EMBL/GenBank/DDBJ databases">
        <authorList>
            <person name="Casaregola S."/>
        </authorList>
    </citation>
    <scope>NUCLEOTIDE SEQUENCE [LARGE SCALE GENOMIC DNA]</scope>
    <source>
        <strain evidence="2">CLIB 918</strain>
    </source>
</reference>
<comment type="caution">
    <text evidence="2">The sequence shown here is derived from an EMBL/GenBank/DDBJ whole genome shotgun (WGS) entry which is preliminary data.</text>
</comment>
<evidence type="ECO:0000256" key="1">
    <source>
        <dbReference type="SAM" id="MobiDB-lite"/>
    </source>
</evidence>
<name>A0A0J9YHB3_GEOCN</name>
<dbReference type="AlphaFoldDB" id="A0A0J9YHB3"/>
<feature type="region of interest" description="Disordered" evidence="1">
    <location>
        <begin position="1"/>
        <end position="30"/>
    </location>
</feature>
<evidence type="ECO:0000313" key="2">
    <source>
        <dbReference type="EMBL" id="CDO51165.1"/>
    </source>
</evidence>
<feature type="compositionally biased region" description="Polar residues" evidence="1">
    <location>
        <begin position="163"/>
        <end position="175"/>
    </location>
</feature>
<feature type="compositionally biased region" description="Basic and acidic residues" evidence="1">
    <location>
        <begin position="176"/>
        <end position="189"/>
    </location>
</feature>
<keyword evidence="3" id="KW-1185">Reference proteome</keyword>
<dbReference type="EMBL" id="CCBN010000001">
    <property type="protein sequence ID" value="CDO51165.1"/>
    <property type="molecule type" value="Genomic_DNA"/>
</dbReference>
<protein>
    <submittedName>
        <fullName evidence="2">Uncharacterized protein</fullName>
    </submittedName>
</protein>
<dbReference type="Proteomes" id="UP000242525">
    <property type="component" value="Unassembled WGS sequence"/>
</dbReference>
<feature type="compositionally biased region" description="Acidic residues" evidence="1">
    <location>
        <begin position="210"/>
        <end position="225"/>
    </location>
</feature>
<gene>
    <name evidence="2" type="ORF">BN980_GECA01s01825g</name>
</gene>
<accession>A0A0J9YHB3</accession>